<dbReference type="EMBL" id="JRUN01000088">
    <property type="protein sequence ID" value="KHD84182.1"/>
    <property type="molecule type" value="Genomic_DNA"/>
</dbReference>
<keyword evidence="1" id="KW-0472">Membrane</keyword>
<keyword evidence="1" id="KW-0812">Transmembrane</keyword>
<organism evidence="2 3">
    <name type="scientific">Heyndrickxia ginsengihumi</name>
    <dbReference type="NCBI Taxonomy" id="363870"/>
    <lineage>
        <taxon>Bacteria</taxon>
        <taxon>Bacillati</taxon>
        <taxon>Bacillota</taxon>
        <taxon>Bacilli</taxon>
        <taxon>Bacillales</taxon>
        <taxon>Bacillaceae</taxon>
        <taxon>Heyndrickxia</taxon>
    </lineage>
</organism>
<keyword evidence="1" id="KW-1133">Transmembrane helix</keyword>
<feature type="transmembrane region" description="Helical" evidence="1">
    <location>
        <begin position="20"/>
        <end position="44"/>
    </location>
</feature>
<feature type="transmembrane region" description="Helical" evidence="1">
    <location>
        <begin position="147"/>
        <end position="166"/>
    </location>
</feature>
<dbReference type="Proteomes" id="UP000030588">
    <property type="component" value="Unassembled WGS sequence"/>
</dbReference>
<comment type="caution">
    <text evidence="2">The sequence shown here is derived from an EMBL/GenBank/DDBJ whole genome shotgun (WGS) entry which is preliminary data.</text>
</comment>
<protein>
    <submittedName>
        <fullName evidence="2">Membrane protein</fullName>
    </submittedName>
</protein>
<dbReference type="STRING" id="363870.NG54_17180"/>
<evidence type="ECO:0000313" key="2">
    <source>
        <dbReference type="EMBL" id="KHD84182.1"/>
    </source>
</evidence>
<feature type="transmembrane region" description="Helical" evidence="1">
    <location>
        <begin position="121"/>
        <end position="141"/>
    </location>
</feature>
<proteinExistence type="predicted"/>
<evidence type="ECO:0000313" key="3">
    <source>
        <dbReference type="Proteomes" id="UP000030588"/>
    </source>
</evidence>
<dbReference type="NCBIfam" id="NF041644">
    <property type="entry name" value="CBO0543_fam"/>
    <property type="match status" value="1"/>
</dbReference>
<sequence length="176" mass="21072">MTDKNTSQIHVLIEQKVDIWLHYVLFSPLWWIAASLTIIPWIFWLLFRPRESTDRLMYAGFFVMIISLVLDVLGDQYGLWFYRFNLIPVLPTYFPWDLTLMPLSIMFLLQIKPQANPLFKALLFAIATSFIGEPFFAWMKVYVLIHWHYYFSAPIQFCIYLVAHYISRRTKFSKLT</sequence>
<dbReference type="InterPro" id="IPR048147">
    <property type="entry name" value="CBO0543-like"/>
</dbReference>
<reference evidence="2 3" key="1">
    <citation type="submission" date="2014-10" db="EMBL/GenBank/DDBJ databases">
        <title>Draft genome of phytase producing Bacillus ginsengihumi strain M2.11.</title>
        <authorList>
            <person name="Toymentseva A."/>
            <person name="Boulygina E.A."/>
            <person name="Kazakov S.V."/>
            <person name="Kayumov I."/>
            <person name="Suleimanova A.D."/>
            <person name="Mardanova A.M."/>
            <person name="Maria S.N."/>
            <person name="Sergey M.Y."/>
            <person name="Sharipova M.R."/>
        </authorList>
    </citation>
    <scope>NUCLEOTIDE SEQUENCE [LARGE SCALE GENOMIC DNA]</scope>
    <source>
        <strain evidence="2 3">M2.11</strain>
    </source>
</reference>
<evidence type="ECO:0000256" key="1">
    <source>
        <dbReference type="SAM" id="Phobius"/>
    </source>
</evidence>
<dbReference type="AlphaFoldDB" id="A0A0A6XVG3"/>
<feature type="transmembrane region" description="Helical" evidence="1">
    <location>
        <begin position="93"/>
        <end position="109"/>
    </location>
</feature>
<name>A0A0A6XVG3_9BACI</name>
<accession>A0A0A6XVG3</accession>
<gene>
    <name evidence="2" type="ORF">NG54_17180</name>
</gene>
<feature type="transmembrane region" description="Helical" evidence="1">
    <location>
        <begin position="56"/>
        <end position="73"/>
    </location>
</feature>